<keyword evidence="8" id="KW-1185">Reference proteome</keyword>
<dbReference type="FunFam" id="1.10.150.120:FF:000003">
    <property type="entry name" value="Carbon monoxide dehydrogenase, small subunit"/>
    <property type="match status" value="1"/>
</dbReference>
<evidence type="ECO:0000313" key="7">
    <source>
        <dbReference type="EMBL" id="GGK33529.1"/>
    </source>
</evidence>
<dbReference type="InterPro" id="IPR036010">
    <property type="entry name" value="2Fe-2S_ferredoxin-like_sf"/>
</dbReference>
<dbReference type="PANTHER" id="PTHR44379">
    <property type="entry name" value="OXIDOREDUCTASE WITH IRON-SULFUR SUBUNIT"/>
    <property type="match status" value="1"/>
</dbReference>
<dbReference type="InterPro" id="IPR002888">
    <property type="entry name" value="2Fe-2S-bd"/>
</dbReference>
<dbReference type="GO" id="GO:0046872">
    <property type="term" value="F:metal ion binding"/>
    <property type="evidence" value="ECO:0007669"/>
    <property type="project" value="UniProtKB-KW"/>
</dbReference>
<evidence type="ECO:0000256" key="1">
    <source>
        <dbReference type="ARBA" id="ARBA00022714"/>
    </source>
</evidence>
<sequence>MSKVHVKLTVNGKAHEALVEPRTLLVHFLREDLNLTGAHVGCETGHCGACTVDIDGMSVKSCTMFAVQADGADILTIEGVAAPDGTLHALQESFREMHGLQCGYCTPGMIVRAHRLLQENPRPTEAEIRAGIAGNLCRCTGYQNIVKAIQHAAATLAGEPFQEAAE</sequence>
<name>A0A917Q7V9_9HYPH</name>
<keyword evidence="2" id="KW-0479">Metal-binding</keyword>
<dbReference type="PROSITE" id="PS00197">
    <property type="entry name" value="2FE2S_FER_1"/>
    <property type="match status" value="1"/>
</dbReference>
<dbReference type="InterPro" id="IPR036884">
    <property type="entry name" value="2Fe-2S-bd_dom_sf"/>
</dbReference>
<dbReference type="CDD" id="cd00207">
    <property type="entry name" value="fer2"/>
    <property type="match status" value="1"/>
</dbReference>
<dbReference type="RefSeq" id="WP_188912352.1">
    <property type="nucleotide sequence ID" value="NZ_BMMF01000005.1"/>
</dbReference>
<dbReference type="Gene3D" id="3.10.20.30">
    <property type="match status" value="1"/>
</dbReference>
<dbReference type="InterPro" id="IPR051452">
    <property type="entry name" value="Diverse_Oxidoreductases"/>
</dbReference>
<comment type="caution">
    <text evidence="7">The sequence shown here is derived from an EMBL/GenBank/DDBJ whole genome shotgun (WGS) entry which is preliminary data.</text>
</comment>
<dbReference type="SUPFAM" id="SSF47741">
    <property type="entry name" value="CO dehydrogenase ISP C-domain like"/>
    <property type="match status" value="1"/>
</dbReference>
<feature type="domain" description="2Fe-2S ferredoxin-type" evidence="6">
    <location>
        <begin position="4"/>
        <end position="80"/>
    </location>
</feature>
<dbReference type="Proteomes" id="UP000600449">
    <property type="component" value="Unassembled WGS sequence"/>
</dbReference>
<dbReference type="PROSITE" id="PS51085">
    <property type="entry name" value="2FE2S_FER_2"/>
    <property type="match status" value="1"/>
</dbReference>
<keyword evidence="3" id="KW-0560">Oxidoreductase</keyword>
<reference evidence="7 8" key="1">
    <citation type="journal article" date="2014" name="Int. J. Syst. Evol. Microbiol.">
        <title>Complete genome sequence of Corynebacterium casei LMG S-19264T (=DSM 44701T), isolated from a smear-ripened cheese.</title>
        <authorList>
            <consortium name="US DOE Joint Genome Institute (JGI-PGF)"/>
            <person name="Walter F."/>
            <person name="Albersmeier A."/>
            <person name="Kalinowski J."/>
            <person name="Ruckert C."/>
        </authorList>
    </citation>
    <scope>NUCLEOTIDE SEQUENCE [LARGE SCALE GENOMIC DNA]</scope>
    <source>
        <strain evidence="7 8">CGMCC 1.9161</strain>
    </source>
</reference>
<dbReference type="EMBL" id="BMMF01000005">
    <property type="protein sequence ID" value="GGK33529.1"/>
    <property type="molecule type" value="Genomic_DNA"/>
</dbReference>
<accession>A0A917Q7V9</accession>
<evidence type="ECO:0000256" key="4">
    <source>
        <dbReference type="ARBA" id="ARBA00023004"/>
    </source>
</evidence>
<evidence type="ECO:0000256" key="5">
    <source>
        <dbReference type="ARBA" id="ARBA00023014"/>
    </source>
</evidence>
<protein>
    <submittedName>
        <fullName evidence="7">Carbon monoxide dehydrogenase</fullName>
    </submittedName>
</protein>
<dbReference type="SUPFAM" id="SSF54292">
    <property type="entry name" value="2Fe-2S ferredoxin-like"/>
    <property type="match status" value="1"/>
</dbReference>
<dbReference type="Pfam" id="PF00111">
    <property type="entry name" value="Fer2"/>
    <property type="match status" value="1"/>
</dbReference>
<keyword evidence="5" id="KW-0411">Iron-sulfur</keyword>
<dbReference type="InterPro" id="IPR012675">
    <property type="entry name" value="Beta-grasp_dom_sf"/>
</dbReference>
<evidence type="ECO:0000256" key="2">
    <source>
        <dbReference type="ARBA" id="ARBA00022723"/>
    </source>
</evidence>
<dbReference type="Pfam" id="PF01799">
    <property type="entry name" value="Fer2_2"/>
    <property type="match status" value="1"/>
</dbReference>
<dbReference type="InterPro" id="IPR001041">
    <property type="entry name" value="2Fe-2S_ferredoxin-type"/>
</dbReference>
<keyword evidence="4" id="KW-0408">Iron</keyword>
<keyword evidence="1" id="KW-0001">2Fe-2S</keyword>
<evidence type="ECO:0000313" key="8">
    <source>
        <dbReference type="Proteomes" id="UP000600449"/>
    </source>
</evidence>
<gene>
    <name evidence="7" type="ORF">GCM10011322_20220</name>
</gene>
<evidence type="ECO:0000259" key="6">
    <source>
        <dbReference type="PROSITE" id="PS51085"/>
    </source>
</evidence>
<dbReference type="InterPro" id="IPR006058">
    <property type="entry name" value="2Fe2S_fd_BS"/>
</dbReference>
<organism evidence="7 8">
    <name type="scientific">Salinarimonas ramus</name>
    <dbReference type="NCBI Taxonomy" id="690164"/>
    <lineage>
        <taxon>Bacteria</taxon>
        <taxon>Pseudomonadati</taxon>
        <taxon>Pseudomonadota</taxon>
        <taxon>Alphaproteobacteria</taxon>
        <taxon>Hyphomicrobiales</taxon>
        <taxon>Salinarimonadaceae</taxon>
        <taxon>Salinarimonas</taxon>
    </lineage>
</organism>
<dbReference type="FunFam" id="3.10.20.30:FF:000020">
    <property type="entry name" value="Xanthine dehydrogenase iron-sulfur subunit"/>
    <property type="match status" value="1"/>
</dbReference>
<dbReference type="Gene3D" id="1.10.150.120">
    <property type="entry name" value="[2Fe-2S]-binding domain"/>
    <property type="match status" value="1"/>
</dbReference>
<dbReference type="PANTHER" id="PTHR44379:SF5">
    <property type="entry name" value="OXIDOREDUCTASE WITH IRON-SULFUR SUBUNIT"/>
    <property type="match status" value="1"/>
</dbReference>
<proteinExistence type="predicted"/>
<evidence type="ECO:0000256" key="3">
    <source>
        <dbReference type="ARBA" id="ARBA00023002"/>
    </source>
</evidence>
<dbReference type="GO" id="GO:0051537">
    <property type="term" value="F:2 iron, 2 sulfur cluster binding"/>
    <property type="evidence" value="ECO:0007669"/>
    <property type="project" value="UniProtKB-KW"/>
</dbReference>
<dbReference type="GO" id="GO:0016491">
    <property type="term" value="F:oxidoreductase activity"/>
    <property type="evidence" value="ECO:0007669"/>
    <property type="project" value="UniProtKB-KW"/>
</dbReference>
<dbReference type="AlphaFoldDB" id="A0A917Q7V9"/>